<evidence type="ECO:0000259" key="1">
    <source>
        <dbReference type="PROSITE" id="PS50052"/>
    </source>
</evidence>
<evidence type="ECO:0000313" key="3">
    <source>
        <dbReference type="Proteomes" id="UP000824782"/>
    </source>
</evidence>
<dbReference type="GO" id="GO:0005886">
    <property type="term" value="C:plasma membrane"/>
    <property type="evidence" value="ECO:0007669"/>
    <property type="project" value="TreeGrafter"/>
</dbReference>
<dbReference type="InterPro" id="IPR008144">
    <property type="entry name" value="Guanylate_kin-like_dom"/>
</dbReference>
<organism evidence="2 3">
    <name type="scientific">Engystomops pustulosus</name>
    <name type="common">Tungara frog</name>
    <name type="synonym">Physalaemus pustulosus</name>
    <dbReference type="NCBI Taxonomy" id="76066"/>
    <lineage>
        <taxon>Eukaryota</taxon>
        <taxon>Metazoa</taxon>
        <taxon>Chordata</taxon>
        <taxon>Craniata</taxon>
        <taxon>Vertebrata</taxon>
        <taxon>Euteleostomi</taxon>
        <taxon>Amphibia</taxon>
        <taxon>Batrachia</taxon>
        <taxon>Anura</taxon>
        <taxon>Neobatrachia</taxon>
        <taxon>Hyloidea</taxon>
        <taxon>Leptodactylidae</taxon>
        <taxon>Leiuperinae</taxon>
        <taxon>Engystomops</taxon>
    </lineage>
</organism>
<dbReference type="PANTHER" id="PTHR46360:SF1">
    <property type="entry name" value="DISKS LARGE HOMOLOG 5"/>
    <property type="match status" value="1"/>
</dbReference>
<proteinExistence type="predicted"/>
<dbReference type="PROSITE" id="PS50052">
    <property type="entry name" value="GUANYLATE_KINASE_2"/>
    <property type="match status" value="1"/>
</dbReference>
<comment type="caution">
    <text evidence="2">The sequence shown here is derived from an EMBL/GenBank/DDBJ whole genome shotgun (WGS) entry which is preliminary data.</text>
</comment>
<feature type="domain" description="Guanylate kinase-like" evidence="1">
    <location>
        <begin position="141"/>
        <end position="271"/>
    </location>
</feature>
<dbReference type="PANTHER" id="PTHR46360">
    <property type="entry name" value="DISKS LARGE HOMOLOG 5"/>
    <property type="match status" value="1"/>
</dbReference>
<name>A0AAV7A0Z1_ENGPU</name>
<dbReference type="SUPFAM" id="SSF52540">
    <property type="entry name" value="P-loop containing nucleoside triphosphate hydrolases"/>
    <property type="match status" value="1"/>
</dbReference>
<dbReference type="InterPro" id="IPR008145">
    <property type="entry name" value="GK/Ca_channel_bsu"/>
</dbReference>
<dbReference type="InterPro" id="IPR027417">
    <property type="entry name" value="P-loop_NTPase"/>
</dbReference>
<keyword evidence="3" id="KW-1185">Reference proteome</keyword>
<dbReference type="SMART" id="SM00072">
    <property type="entry name" value="GuKc"/>
    <property type="match status" value="1"/>
</dbReference>
<accession>A0AAV7A0Z1</accession>
<gene>
    <name evidence="2" type="ORF">GDO81_004592</name>
</gene>
<dbReference type="AlphaFoldDB" id="A0AAV7A0Z1"/>
<dbReference type="EMBL" id="WNYA01000011">
    <property type="protein sequence ID" value="KAG8552591.1"/>
    <property type="molecule type" value="Genomic_DNA"/>
</dbReference>
<evidence type="ECO:0000313" key="2">
    <source>
        <dbReference type="EMBL" id="KAG8552591.1"/>
    </source>
</evidence>
<dbReference type="GO" id="GO:0035331">
    <property type="term" value="P:negative regulation of hippo signaling"/>
    <property type="evidence" value="ECO:0007669"/>
    <property type="project" value="TreeGrafter"/>
</dbReference>
<reference evidence="2" key="1">
    <citation type="thesis" date="2020" institute="ProQuest LLC" country="789 East Eisenhower Parkway, Ann Arbor, MI, USA">
        <title>Comparative Genomics and Chromosome Evolution.</title>
        <authorList>
            <person name="Mudd A.B."/>
        </authorList>
    </citation>
    <scope>NUCLEOTIDE SEQUENCE</scope>
    <source>
        <strain evidence="2">237g6f4</strain>
        <tissue evidence="2">Blood</tissue>
    </source>
</reference>
<dbReference type="Gene3D" id="3.40.50.300">
    <property type="entry name" value="P-loop containing nucleotide triphosphate hydrolases"/>
    <property type="match status" value="1"/>
</dbReference>
<dbReference type="Gene3D" id="2.30.30.40">
    <property type="entry name" value="SH3 Domains"/>
    <property type="match status" value="1"/>
</dbReference>
<dbReference type="InterPro" id="IPR053004">
    <property type="entry name" value="MAGUK_Signaling_Regulators"/>
</dbReference>
<sequence length="285" mass="32466">MGWQLDENAQKLERGQIPSKYMMEQEFSRRLSVSEVRDEGGAAKTLSAAARRSFFRRKNKHKRSGSRDGKELQGLDTISTDSIPFLDESMSLAYQRVQRVDCTAPRPVLILGPLVDAVKDMLVKESPGKFCRCPLEVMKASQQAIERGVKDCLFIDYKRRSGHFDVTTVASIKEITEKNCHCLLDIAPHAIERLHSVHIYPIVLFIRYKSTKQIKEQKDPIFLRDKVTQKNSKEQFESAQKIEQEYSKYFTAVIQGGALFNICTQILAIVDQEQNKALWIPAGAL</sequence>
<dbReference type="Pfam" id="PF00625">
    <property type="entry name" value="Guanylate_kin"/>
    <property type="match status" value="1"/>
</dbReference>
<protein>
    <recommendedName>
        <fullName evidence="1">Guanylate kinase-like domain-containing protein</fullName>
    </recommendedName>
</protein>
<dbReference type="Proteomes" id="UP000824782">
    <property type="component" value="Unassembled WGS sequence"/>
</dbReference>